<dbReference type="PANTHER" id="PTHR43479">
    <property type="entry name" value="ACREF/ENVCD OPERON REPRESSOR-RELATED"/>
    <property type="match status" value="1"/>
</dbReference>
<gene>
    <name evidence="5" type="ORF">SAMN02745910_00946</name>
</gene>
<dbReference type="InterPro" id="IPR036271">
    <property type="entry name" value="Tet_transcr_reg_TetR-rel_C_sf"/>
</dbReference>
<comment type="caution">
    <text evidence="5">The sequence shown here is derived from an EMBL/GenBank/DDBJ whole genome shotgun (WGS) entry which is preliminary data.</text>
</comment>
<dbReference type="SUPFAM" id="SSF48498">
    <property type="entry name" value="Tetracyclin repressor-like, C-terminal domain"/>
    <property type="match status" value="1"/>
</dbReference>
<dbReference type="RefSeq" id="WP_061803431.1">
    <property type="nucleotide sequence ID" value="NZ_FOXX01000002.1"/>
</dbReference>
<dbReference type="PRINTS" id="PR00455">
    <property type="entry name" value="HTHTETR"/>
</dbReference>
<evidence type="ECO:0000313" key="5">
    <source>
        <dbReference type="EMBL" id="SFQ33048.1"/>
    </source>
</evidence>
<dbReference type="InterPro" id="IPR023772">
    <property type="entry name" value="DNA-bd_HTH_TetR-type_CS"/>
</dbReference>
<evidence type="ECO:0000256" key="1">
    <source>
        <dbReference type="ARBA" id="ARBA00022491"/>
    </source>
</evidence>
<dbReference type="PROSITE" id="PS50977">
    <property type="entry name" value="HTH_TETR_2"/>
    <property type="match status" value="1"/>
</dbReference>
<dbReference type="InterPro" id="IPR001647">
    <property type="entry name" value="HTH_TetR"/>
</dbReference>
<dbReference type="Gene3D" id="1.10.10.60">
    <property type="entry name" value="Homeodomain-like"/>
    <property type="match status" value="1"/>
</dbReference>
<dbReference type="GeneID" id="93709691"/>
<dbReference type="EMBL" id="FOXX01000002">
    <property type="protein sequence ID" value="SFQ33048.1"/>
    <property type="molecule type" value="Genomic_DNA"/>
</dbReference>
<dbReference type="Pfam" id="PF00440">
    <property type="entry name" value="TetR_N"/>
    <property type="match status" value="1"/>
</dbReference>
<organism evidence="5 6">
    <name type="scientific">Priestia endophytica DSM 13796</name>
    <dbReference type="NCBI Taxonomy" id="1121089"/>
    <lineage>
        <taxon>Bacteria</taxon>
        <taxon>Bacillati</taxon>
        <taxon>Bacillota</taxon>
        <taxon>Bacilli</taxon>
        <taxon>Bacillales</taxon>
        <taxon>Bacillaceae</taxon>
        <taxon>Priestia</taxon>
    </lineage>
</organism>
<evidence type="ECO:0000256" key="2">
    <source>
        <dbReference type="ARBA" id="ARBA00023125"/>
    </source>
</evidence>
<accession>A0A1I5XM74</accession>
<reference evidence="5 6" key="1">
    <citation type="submission" date="2016-10" db="EMBL/GenBank/DDBJ databases">
        <authorList>
            <person name="Varghese N."/>
            <person name="Submissions S."/>
        </authorList>
    </citation>
    <scope>NUCLEOTIDE SEQUENCE [LARGE SCALE GENOMIC DNA]</scope>
    <source>
        <strain evidence="5 6">DSM 13796</strain>
    </source>
</reference>
<sequence>MKEHEIEDKRHLRSLVTRQKILEASKYIFLQEGFQKTTISQVIKRAKVGYGTAYVHFNGKEALLSVLMEEVMNQFYEIAEMPFFPKTKQEAKEIIEKQAYRFLKMAETEREIMRVFQEAIGMSAVIAHQWKDIREQFVARISKDILYVQEHHLARCDMKAHIIAKGWFFMNEMYLWEIVQEEHDGSVEEISQTISSLYVNGLYREEKDKK</sequence>
<evidence type="ECO:0000313" key="6">
    <source>
        <dbReference type="Proteomes" id="UP000182762"/>
    </source>
</evidence>
<dbReference type="PANTHER" id="PTHR43479:SF7">
    <property type="entry name" value="TETR-FAMILY TRANSCRIPTIONAL REGULATOR"/>
    <property type="match status" value="1"/>
</dbReference>
<dbReference type="InterPro" id="IPR050624">
    <property type="entry name" value="HTH-type_Tx_Regulator"/>
</dbReference>
<keyword evidence="6" id="KW-1185">Reference proteome</keyword>
<dbReference type="InterPro" id="IPR009057">
    <property type="entry name" value="Homeodomain-like_sf"/>
</dbReference>
<feature type="domain" description="HTH tetR-type" evidence="4">
    <location>
        <begin position="15"/>
        <end position="75"/>
    </location>
</feature>
<dbReference type="Proteomes" id="UP000182762">
    <property type="component" value="Unassembled WGS sequence"/>
</dbReference>
<dbReference type="SUPFAM" id="SSF46689">
    <property type="entry name" value="Homeodomain-like"/>
    <property type="match status" value="1"/>
</dbReference>
<dbReference type="PROSITE" id="PS01081">
    <property type="entry name" value="HTH_TETR_1"/>
    <property type="match status" value="1"/>
</dbReference>
<feature type="DNA-binding region" description="H-T-H motif" evidence="3">
    <location>
        <begin position="38"/>
        <end position="57"/>
    </location>
</feature>
<name>A0A1I5XM74_9BACI</name>
<keyword evidence="1" id="KW-0678">Repressor</keyword>
<evidence type="ECO:0000259" key="4">
    <source>
        <dbReference type="PROSITE" id="PS50977"/>
    </source>
</evidence>
<keyword evidence="2 3" id="KW-0238">DNA-binding</keyword>
<dbReference type="Gene3D" id="1.10.357.10">
    <property type="entry name" value="Tetracycline Repressor, domain 2"/>
    <property type="match status" value="1"/>
</dbReference>
<protein>
    <submittedName>
        <fullName evidence="5">Transcriptional regulator, TetR family</fullName>
    </submittedName>
</protein>
<evidence type="ECO:0000256" key="3">
    <source>
        <dbReference type="PROSITE-ProRule" id="PRU00335"/>
    </source>
</evidence>
<proteinExistence type="predicted"/>